<gene>
    <name evidence="7" type="ORF">SAMN02745123_02279</name>
</gene>
<reference evidence="8" key="1">
    <citation type="submission" date="2016-11" db="EMBL/GenBank/DDBJ databases">
        <authorList>
            <person name="Varghese N."/>
            <person name="Submissions S."/>
        </authorList>
    </citation>
    <scope>NUCLEOTIDE SEQUENCE [LARGE SCALE GENOMIC DNA]</scope>
    <source>
        <strain evidence="8">DSM 10349</strain>
    </source>
</reference>
<dbReference type="Gene3D" id="3.40.109.10">
    <property type="entry name" value="NADH Oxidase"/>
    <property type="match status" value="1"/>
</dbReference>
<feature type="domain" description="Nitroreductase" evidence="6">
    <location>
        <begin position="5"/>
        <end position="60"/>
    </location>
</feature>
<dbReference type="CDD" id="cd02151">
    <property type="entry name" value="nitroreductase"/>
    <property type="match status" value="1"/>
</dbReference>
<dbReference type="AlphaFoldDB" id="A0A1M6TDE3"/>
<sequence length="179" mass="20047">MLELLKQRRSIRKFKDQDIEPEKITQLVKGALLSPSSRSLTPWEFIVVTDKQTLQQLASAKSAGSAFLRGAPLAIVVLADPLVSDVWIEDASIATILMQMVAESIGLGSCWVQIRERIHSEGICSEEYVRQVLNIPEHLKVEAILGVGYPDETKAPQREENLKYHKVFLNGYQVPYDAS</sequence>
<organism evidence="7 8">
    <name type="scientific">Desulforamulus aeronauticus DSM 10349</name>
    <dbReference type="NCBI Taxonomy" id="1121421"/>
    <lineage>
        <taxon>Bacteria</taxon>
        <taxon>Bacillati</taxon>
        <taxon>Bacillota</taxon>
        <taxon>Clostridia</taxon>
        <taxon>Eubacteriales</taxon>
        <taxon>Peptococcaceae</taxon>
        <taxon>Desulforamulus</taxon>
    </lineage>
</organism>
<proteinExistence type="inferred from homology"/>
<feature type="domain" description="Nitroreductase" evidence="6">
    <location>
        <begin position="65"/>
        <end position="149"/>
    </location>
</feature>
<comment type="cofactor">
    <cofactor evidence="1">
        <name>FMN</name>
        <dbReference type="ChEBI" id="CHEBI:58210"/>
    </cofactor>
</comment>
<dbReference type="Pfam" id="PF00881">
    <property type="entry name" value="Nitroreductase"/>
    <property type="match status" value="2"/>
</dbReference>
<evidence type="ECO:0000256" key="3">
    <source>
        <dbReference type="ARBA" id="ARBA00022630"/>
    </source>
</evidence>
<keyword evidence="5" id="KW-0560">Oxidoreductase</keyword>
<protein>
    <submittedName>
        <fullName evidence="7">Nitroreductase</fullName>
    </submittedName>
</protein>
<evidence type="ECO:0000256" key="2">
    <source>
        <dbReference type="ARBA" id="ARBA00007118"/>
    </source>
</evidence>
<dbReference type="GO" id="GO:0016491">
    <property type="term" value="F:oxidoreductase activity"/>
    <property type="evidence" value="ECO:0007669"/>
    <property type="project" value="UniProtKB-KW"/>
</dbReference>
<dbReference type="PANTHER" id="PTHR43673">
    <property type="entry name" value="NAD(P)H NITROREDUCTASE YDGI-RELATED"/>
    <property type="match status" value="1"/>
</dbReference>
<dbReference type="EMBL" id="FRAR01000016">
    <property type="protein sequence ID" value="SHK55017.1"/>
    <property type="molecule type" value="Genomic_DNA"/>
</dbReference>
<dbReference type="STRING" id="1121421.SAMN02745123_02279"/>
<dbReference type="PANTHER" id="PTHR43673:SF2">
    <property type="entry name" value="NITROREDUCTASE"/>
    <property type="match status" value="1"/>
</dbReference>
<dbReference type="RefSeq" id="WP_072914366.1">
    <property type="nucleotide sequence ID" value="NZ_FRAR01000016.1"/>
</dbReference>
<keyword evidence="8" id="KW-1185">Reference proteome</keyword>
<evidence type="ECO:0000313" key="8">
    <source>
        <dbReference type="Proteomes" id="UP000183997"/>
    </source>
</evidence>
<accession>A0A1M6TDE3</accession>
<comment type="similarity">
    <text evidence="2">Belongs to the nitroreductase family.</text>
</comment>
<dbReference type="InterPro" id="IPR000415">
    <property type="entry name" value="Nitroreductase-like"/>
</dbReference>
<evidence type="ECO:0000313" key="7">
    <source>
        <dbReference type="EMBL" id="SHK55017.1"/>
    </source>
</evidence>
<keyword evidence="3" id="KW-0285">Flavoprotein</keyword>
<dbReference type="SUPFAM" id="SSF55469">
    <property type="entry name" value="FMN-dependent nitroreductase-like"/>
    <property type="match status" value="1"/>
</dbReference>
<evidence type="ECO:0000256" key="4">
    <source>
        <dbReference type="ARBA" id="ARBA00022643"/>
    </source>
</evidence>
<dbReference type="Proteomes" id="UP000183997">
    <property type="component" value="Unassembled WGS sequence"/>
</dbReference>
<evidence type="ECO:0000256" key="1">
    <source>
        <dbReference type="ARBA" id="ARBA00001917"/>
    </source>
</evidence>
<evidence type="ECO:0000259" key="6">
    <source>
        <dbReference type="Pfam" id="PF00881"/>
    </source>
</evidence>
<name>A0A1M6TDE3_9FIRM</name>
<dbReference type="InterPro" id="IPR029479">
    <property type="entry name" value="Nitroreductase"/>
</dbReference>
<keyword evidence="4" id="KW-0288">FMN</keyword>
<evidence type="ECO:0000256" key="5">
    <source>
        <dbReference type="ARBA" id="ARBA00023002"/>
    </source>
</evidence>